<dbReference type="Proteomes" id="UP001054889">
    <property type="component" value="Unassembled WGS sequence"/>
</dbReference>
<proteinExistence type="predicted"/>
<feature type="region of interest" description="Disordered" evidence="1">
    <location>
        <begin position="75"/>
        <end position="98"/>
    </location>
</feature>
<evidence type="ECO:0000313" key="2">
    <source>
        <dbReference type="EMBL" id="GJM99802.1"/>
    </source>
</evidence>
<keyword evidence="3" id="KW-1185">Reference proteome</keyword>
<reference evidence="2" key="2">
    <citation type="submission" date="2021-12" db="EMBL/GenBank/DDBJ databases">
        <title>Resequencing data analysis of finger millet.</title>
        <authorList>
            <person name="Hatakeyama M."/>
            <person name="Aluri S."/>
            <person name="Balachadran M.T."/>
            <person name="Sivarajan S.R."/>
            <person name="Poveda L."/>
            <person name="Shimizu-Inatsugi R."/>
            <person name="Schlapbach R."/>
            <person name="Sreeman S.M."/>
            <person name="Shimizu K.K."/>
        </authorList>
    </citation>
    <scope>NUCLEOTIDE SEQUENCE</scope>
</reference>
<comment type="caution">
    <text evidence="2">The sequence shown here is derived from an EMBL/GenBank/DDBJ whole genome shotgun (WGS) entry which is preliminary data.</text>
</comment>
<accession>A0AAV5CMY3</accession>
<evidence type="ECO:0000313" key="3">
    <source>
        <dbReference type="Proteomes" id="UP001054889"/>
    </source>
</evidence>
<organism evidence="2 3">
    <name type="scientific">Eleusine coracana subsp. coracana</name>
    <dbReference type="NCBI Taxonomy" id="191504"/>
    <lineage>
        <taxon>Eukaryota</taxon>
        <taxon>Viridiplantae</taxon>
        <taxon>Streptophyta</taxon>
        <taxon>Embryophyta</taxon>
        <taxon>Tracheophyta</taxon>
        <taxon>Spermatophyta</taxon>
        <taxon>Magnoliopsida</taxon>
        <taxon>Liliopsida</taxon>
        <taxon>Poales</taxon>
        <taxon>Poaceae</taxon>
        <taxon>PACMAD clade</taxon>
        <taxon>Chloridoideae</taxon>
        <taxon>Cynodonteae</taxon>
        <taxon>Eleusininae</taxon>
        <taxon>Eleusine</taxon>
    </lineage>
</organism>
<name>A0AAV5CMY3_ELECO</name>
<protein>
    <submittedName>
        <fullName evidence="2">Uncharacterized protein</fullName>
    </submittedName>
</protein>
<gene>
    <name evidence="2" type="primary">ga16937</name>
    <name evidence="2" type="ORF">PR202_ga16937</name>
</gene>
<dbReference type="EMBL" id="BQKI01000008">
    <property type="protein sequence ID" value="GJM99802.1"/>
    <property type="molecule type" value="Genomic_DNA"/>
</dbReference>
<evidence type="ECO:0000256" key="1">
    <source>
        <dbReference type="SAM" id="MobiDB-lite"/>
    </source>
</evidence>
<reference evidence="2" key="1">
    <citation type="journal article" date="2018" name="DNA Res.">
        <title>Multiple hybrid de novo genome assembly of finger millet, an orphan allotetraploid crop.</title>
        <authorList>
            <person name="Hatakeyama M."/>
            <person name="Aluri S."/>
            <person name="Balachadran M.T."/>
            <person name="Sivarajan S.R."/>
            <person name="Patrignani A."/>
            <person name="Gruter S."/>
            <person name="Poveda L."/>
            <person name="Shimizu-Inatsugi R."/>
            <person name="Baeten J."/>
            <person name="Francoijs K.J."/>
            <person name="Nataraja K.N."/>
            <person name="Reddy Y.A.N."/>
            <person name="Phadnis S."/>
            <person name="Ravikumar R.L."/>
            <person name="Schlapbach R."/>
            <person name="Sreeman S.M."/>
            <person name="Shimizu K.K."/>
        </authorList>
    </citation>
    <scope>NUCLEOTIDE SEQUENCE</scope>
</reference>
<dbReference type="AlphaFoldDB" id="A0AAV5CMY3"/>
<sequence length="111" mass="12082">MVPLEKLRRPPAVDNYNYRLPNLYQASRVASSADCRVQPTKVIVDLTSDENSSRAEQREPKQYKLTAVNTNEATVESNSEQEKPANDAVGAFPGTSPETCNVSALDVATGV</sequence>